<keyword evidence="2" id="KW-1185">Reference proteome</keyword>
<evidence type="ECO:0000313" key="2">
    <source>
        <dbReference type="Proteomes" id="UP000274822"/>
    </source>
</evidence>
<dbReference type="AlphaFoldDB" id="A0A433QTT0"/>
<accession>A0A433QTT0</accession>
<name>A0A433QTT0_9FUNG</name>
<evidence type="ECO:0000313" key="1">
    <source>
        <dbReference type="EMBL" id="RUS33202.1"/>
    </source>
</evidence>
<sequence>MRISACSLEIFAFIGVIFQKLCGPEVSRKIFIVRALQFRCQSAIEKQRFRNIQYIHRSLFDRAVVFKKTWCPAT</sequence>
<organism evidence="1 2">
    <name type="scientific">Jimgerdemannia flammicorona</name>
    <dbReference type="NCBI Taxonomy" id="994334"/>
    <lineage>
        <taxon>Eukaryota</taxon>
        <taxon>Fungi</taxon>
        <taxon>Fungi incertae sedis</taxon>
        <taxon>Mucoromycota</taxon>
        <taxon>Mucoromycotina</taxon>
        <taxon>Endogonomycetes</taxon>
        <taxon>Endogonales</taxon>
        <taxon>Endogonaceae</taxon>
        <taxon>Jimgerdemannia</taxon>
    </lineage>
</organism>
<proteinExistence type="predicted"/>
<comment type="caution">
    <text evidence="1">The sequence shown here is derived from an EMBL/GenBank/DDBJ whole genome shotgun (WGS) entry which is preliminary data.</text>
</comment>
<dbReference type="EMBL" id="RBNJ01001400">
    <property type="protein sequence ID" value="RUS33202.1"/>
    <property type="molecule type" value="Genomic_DNA"/>
</dbReference>
<gene>
    <name evidence="1" type="ORF">BC938DRAFT_472652</name>
</gene>
<dbReference type="Proteomes" id="UP000274822">
    <property type="component" value="Unassembled WGS sequence"/>
</dbReference>
<protein>
    <submittedName>
        <fullName evidence="1">Uncharacterized protein</fullName>
    </submittedName>
</protein>
<reference evidence="1 2" key="1">
    <citation type="journal article" date="2018" name="New Phytol.">
        <title>Phylogenomics of Endogonaceae and evolution of mycorrhizas within Mucoromycota.</title>
        <authorList>
            <person name="Chang Y."/>
            <person name="Desiro A."/>
            <person name="Na H."/>
            <person name="Sandor L."/>
            <person name="Lipzen A."/>
            <person name="Clum A."/>
            <person name="Barry K."/>
            <person name="Grigoriev I.V."/>
            <person name="Martin F.M."/>
            <person name="Stajich J.E."/>
            <person name="Smith M.E."/>
            <person name="Bonito G."/>
            <person name="Spatafora J.W."/>
        </authorList>
    </citation>
    <scope>NUCLEOTIDE SEQUENCE [LARGE SCALE GENOMIC DNA]</scope>
    <source>
        <strain evidence="1 2">AD002</strain>
    </source>
</reference>